<feature type="region of interest" description="Disordered" evidence="18">
    <location>
        <begin position="182"/>
        <end position="209"/>
    </location>
</feature>
<evidence type="ECO:0000256" key="17">
    <source>
        <dbReference type="ARBA" id="ARBA00030571"/>
    </source>
</evidence>
<dbReference type="CDD" id="cd00544">
    <property type="entry name" value="CobU"/>
    <property type="match status" value="1"/>
</dbReference>
<dbReference type="InterPro" id="IPR027417">
    <property type="entry name" value="P-loop_NTPase"/>
</dbReference>
<evidence type="ECO:0000256" key="11">
    <source>
        <dbReference type="ARBA" id="ARBA00022679"/>
    </source>
</evidence>
<evidence type="ECO:0000256" key="18">
    <source>
        <dbReference type="SAM" id="MobiDB-lite"/>
    </source>
</evidence>
<organism evidence="19 20">
    <name type="scientific">Polymorphospora rubra</name>
    <dbReference type="NCBI Taxonomy" id="338584"/>
    <lineage>
        <taxon>Bacteria</taxon>
        <taxon>Bacillati</taxon>
        <taxon>Actinomycetota</taxon>
        <taxon>Actinomycetes</taxon>
        <taxon>Micromonosporales</taxon>
        <taxon>Micromonosporaceae</taxon>
        <taxon>Polymorphospora</taxon>
    </lineage>
</organism>
<feature type="region of interest" description="Disordered" evidence="18">
    <location>
        <begin position="592"/>
        <end position="691"/>
    </location>
</feature>
<feature type="compositionally biased region" description="Low complexity" evidence="18">
    <location>
        <begin position="593"/>
        <end position="610"/>
    </location>
</feature>
<dbReference type="GO" id="GO:0009236">
    <property type="term" value="P:cobalamin biosynthetic process"/>
    <property type="evidence" value="ECO:0007669"/>
    <property type="project" value="UniProtKB-UniPathway"/>
</dbReference>
<comment type="similarity">
    <text evidence="7">Belongs to the CobU/CobP family.</text>
</comment>
<dbReference type="KEGG" id="pry:Prubr_05070"/>
<feature type="compositionally biased region" description="Basic and acidic residues" evidence="18">
    <location>
        <begin position="672"/>
        <end position="683"/>
    </location>
</feature>
<dbReference type="InterPro" id="IPR003203">
    <property type="entry name" value="CobU/CobP"/>
</dbReference>
<dbReference type="Gene3D" id="3.40.50.10210">
    <property type="match status" value="1"/>
</dbReference>
<evidence type="ECO:0000256" key="10">
    <source>
        <dbReference type="ARBA" id="ARBA00022573"/>
    </source>
</evidence>
<keyword evidence="10" id="KW-0169">Cobalamin biosynthesis</keyword>
<evidence type="ECO:0000256" key="12">
    <source>
        <dbReference type="ARBA" id="ARBA00022741"/>
    </source>
</evidence>
<comment type="function">
    <text evidence="4">Catalyzes ATP-dependent phosphorylation of adenosylcobinamide and addition of GMP to adenosylcobinamide phosphate.</text>
</comment>
<evidence type="ECO:0000256" key="15">
    <source>
        <dbReference type="ARBA" id="ARBA00023134"/>
    </source>
</evidence>
<dbReference type="EC" id="2.7.7.62" evidence="9"/>
<dbReference type="EC" id="2.7.1.156" evidence="8"/>
<dbReference type="AlphaFoldDB" id="A0A810MQC8"/>
<proteinExistence type="inferred from homology"/>
<dbReference type="Pfam" id="PF02277">
    <property type="entry name" value="DBI_PRT"/>
    <property type="match status" value="1"/>
</dbReference>
<dbReference type="GO" id="GO:0043752">
    <property type="term" value="F:adenosylcobinamide kinase activity"/>
    <property type="evidence" value="ECO:0007669"/>
    <property type="project" value="UniProtKB-EC"/>
</dbReference>
<evidence type="ECO:0000256" key="8">
    <source>
        <dbReference type="ARBA" id="ARBA00012016"/>
    </source>
</evidence>
<keyword evidence="20" id="KW-1185">Reference proteome</keyword>
<feature type="compositionally biased region" description="Basic and acidic residues" evidence="18">
    <location>
        <begin position="626"/>
        <end position="643"/>
    </location>
</feature>
<evidence type="ECO:0000256" key="4">
    <source>
        <dbReference type="ARBA" id="ARBA00003889"/>
    </source>
</evidence>
<evidence type="ECO:0000256" key="1">
    <source>
        <dbReference type="ARBA" id="ARBA00000312"/>
    </source>
</evidence>
<comment type="catalytic activity">
    <reaction evidence="1">
        <text>adenosylcob(III)inamide + ATP = adenosylcob(III)inamide phosphate + ADP + H(+)</text>
        <dbReference type="Rhea" id="RHEA:15769"/>
        <dbReference type="ChEBI" id="CHEBI:2480"/>
        <dbReference type="ChEBI" id="CHEBI:15378"/>
        <dbReference type="ChEBI" id="CHEBI:30616"/>
        <dbReference type="ChEBI" id="CHEBI:58502"/>
        <dbReference type="ChEBI" id="CHEBI:456216"/>
        <dbReference type="EC" id="2.7.1.156"/>
    </reaction>
</comment>
<evidence type="ECO:0000256" key="5">
    <source>
        <dbReference type="ARBA" id="ARBA00004692"/>
    </source>
</evidence>
<dbReference type="InterPro" id="IPR036087">
    <property type="entry name" value="Nict_dMeBzImd_PRibTrfase_sf"/>
</dbReference>
<keyword evidence="15" id="KW-0342">GTP-binding</keyword>
<dbReference type="GO" id="GO:0005525">
    <property type="term" value="F:GTP binding"/>
    <property type="evidence" value="ECO:0007669"/>
    <property type="project" value="UniProtKB-KW"/>
</dbReference>
<comment type="pathway">
    <text evidence="6">Cofactor biosynthesis; adenosylcobalamin biosynthesis; adenosylcobalamin from cob(II)yrinate a,c-diamide: step 5/7.</text>
</comment>
<dbReference type="GO" id="GO:0008820">
    <property type="term" value="F:cobinamide phosphate guanylyltransferase activity"/>
    <property type="evidence" value="ECO:0007669"/>
    <property type="project" value="UniProtKB-EC"/>
</dbReference>
<sequence>MSVDGLHTVLVLGGIRSGKSEFAESLVADAPGVRYVATAPEVRDDPEWTARIRAHHERRPRSWTTEEAVADPSELARLLGTALAGETLLVDDLGGWVTVLLDPVHQPADDRATIDELAVAVRDCAARLVLVSPEVGLSLVPTNPIGRAFADALGSTNQAVAAVSDAVALVVAGQPTWLKTPAAPPTAAAAPVGPAAGGTGPAAPGAGSAATGGVPLGKAPVDAAPALPAVSPAVLTPAAPPAGPAPAPAGNALTAPTMTLPMVSTGLVIQPGMELPMPDEYAGPQALDRLAELDLPGTGLGDLEQVVRFAAATQGVAVPRPWQSVRVLLLHGDHAGGSAAGVRPDESRRRADQARAGAGALAGLAAGLGAGLQVVEAPAAAPIEDGPALPADAVDTALRYGWRLAEEAVDAGVDVLVLGSCGTGTEAAAAAVLAVTTGAEPAAVLPRVVTAGGRIDDDAWMARCAAVRDALRRIRGGSRGARDVLADVGGGDIAIATGVLLGATARRTPVILDGPVGVAAALISRDLAGQARHWCLLPDHGRHPAVRLAADVLGLTPLLDLRLDLGEGANALAALPLLRSALGLGGTLPPRPGADAGTFAPAGAARPAPADEGEPVEVSGPPLEDGSERGDTVEREFDEREFVEPEPAGPGPAAPADRPEPQPDDQGGRANGRHDAERTRGETAGEPAHGG</sequence>
<evidence type="ECO:0000313" key="20">
    <source>
        <dbReference type="Proteomes" id="UP000680866"/>
    </source>
</evidence>
<keyword evidence="11" id="KW-0808">Transferase</keyword>
<dbReference type="RefSeq" id="WP_212821176.1">
    <property type="nucleotide sequence ID" value="NZ_BAAAOJ010000033.1"/>
</dbReference>
<dbReference type="Pfam" id="PF02283">
    <property type="entry name" value="CobU"/>
    <property type="match status" value="1"/>
</dbReference>
<evidence type="ECO:0000256" key="2">
    <source>
        <dbReference type="ARBA" id="ARBA00000711"/>
    </source>
</evidence>
<keyword evidence="12" id="KW-0547">Nucleotide-binding</keyword>
<evidence type="ECO:0000256" key="7">
    <source>
        <dbReference type="ARBA" id="ARBA00007490"/>
    </source>
</evidence>
<evidence type="ECO:0000313" key="19">
    <source>
        <dbReference type="EMBL" id="BCJ63486.1"/>
    </source>
</evidence>
<dbReference type="GO" id="GO:0008939">
    <property type="term" value="F:nicotinate-nucleotide-dimethylbenzimidazole phosphoribosyltransferase activity"/>
    <property type="evidence" value="ECO:0007669"/>
    <property type="project" value="InterPro"/>
</dbReference>
<evidence type="ECO:0000256" key="6">
    <source>
        <dbReference type="ARBA" id="ARBA00005159"/>
    </source>
</evidence>
<evidence type="ECO:0000256" key="13">
    <source>
        <dbReference type="ARBA" id="ARBA00022777"/>
    </source>
</evidence>
<dbReference type="GO" id="GO:0005524">
    <property type="term" value="F:ATP binding"/>
    <property type="evidence" value="ECO:0007669"/>
    <property type="project" value="UniProtKB-KW"/>
</dbReference>
<evidence type="ECO:0000256" key="3">
    <source>
        <dbReference type="ARBA" id="ARBA00001522"/>
    </source>
</evidence>
<dbReference type="PANTHER" id="PTHR34848:SF1">
    <property type="entry name" value="BIFUNCTIONAL ADENOSYLCOBALAMIN BIOSYNTHESIS PROTEIN COBU"/>
    <property type="match status" value="1"/>
</dbReference>
<reference evidence="19" key="1">
    <citation type="submission" date="2020-08" db="EMBL/GenBank/DDBJ databases">
        <title>Whole genome shotgun sequence of Polymorphospora rubra NBRC 101157.</title>
        <authorList>
            <person name="Komaki H."/>
            <person name="Tamura T."/>
        </authorList>
    </citation>
    <scope>NUCLEOTIDE SEQUENCE</scope>
    <source>
        <strain evidence="19">NBRC 101157</strain>
    </source>
</reference>
<dbReference type="SUPFAM" id="SSF52540">
    <property type="entry name" value="P-loop containing nucleoside triphosphate hydrolases"/>
    <property type="match status" value="1"/>
</dbReference>
<dbReference type="UniPathway" id="UPA00148">
    <property type="reaction ID" value="UER00236"/>
</dbReference>
<name>A0A810MQC8_9ACTN</name>
<dbReference type="InterPro" id="IPR003200">
    <property type="entry name" value="Nict_dMeBzImd_PRibTrfase"/>
</dbReference>
<keyword evidence="13" id="KW-0418">Kinase</keyword>
<comment type="catalytic activity">
    <reaction evidence="3">
        <text>adenosylcob(III)inamide + GTP = adenosylcob(III)inamide phosphate + GDP + H(+)</text>
        <dbReference type="Rhea" id="RHEA:15765"/>
        <dbReference type="ChEBI" id="CHEBI:2480"/>
        <dbReference type="ChEBI" id="CHEBI:15378"/>
        <dbReference type="ChEBI" id="CHEBI:37565"/>
        <dbReference type="ChEBI" id="CHEBI:58189"/>
        <dbReference type="ChEBI" id="CHEBI:58502"/>
        <dbReference type="EC" id="2.7.1.156"/>
    </reaction>
</comment>
<feature type="compositionally biased region" description="Low complexity" evidence="18">
    <location>
        <begin position="185"/>
        <end position="194"/>
    </location>
</feature>
<dbReference type="SUPFAM" id="SSF52733">
    <property type="entry name" value="Nicotinate mononucleotide:5,6-dimethylbenzimidazole phosphoribosyltransferase (CobT)"/>
    <property type="match status" value="1"/>
</dbReference>
<evidence type="ECO:0000256" key="14">
    <source>
        <dbReference type="ARBA" id="ARBA00022840"/>
    </source>
</evidence>
<comment type="catalytic activity">
    <reaction evidence="2">
        <text>adenosylcob(III)inamide phosphate + GTP + H(+) = adenosylcob(III)inamide-GDP + diphosphate</text>
        <dbReference type="Rhea" id="RHEA:22712"/>
        <dbReference type="ChEBI" id="CHEBI:15378"/>
        <dbReference type="ChEBI" id="CHEBI:33019"/>
        <dbReference type="ChEBI" id="CHEBI:37565"/>
        <dbReference type="ChEBI" id="CHEBI:58502"/>
        <dbReference type="ChEBI" id="CHEBI:60487"/>
        <dbReference type="EC" id="2.7.7.62"/>
    </reaction>
</comment>
<dbReference type="Gene3D" id="3.40.50.300">
    <property type="entry name" value="P-loop containing nucleotide triphosphate hydrolases"/>
    <property type="match status" value="1"/>
</dbReference>
<accession>A0A810MQC8</accession>
<comment type="pathway">
    <text evidence="5">Cofactor biosynthesis; adenosylcobalamin biosynthesis; adenosylcobalamin from cob(II)yrinate a,c-diamide: step 6/7.</text>
</comment>
<dbReference type="Proteomes" id="UP000680866">
    <property type="component" value="Chromosome"/>
</dbReference>
<evidence type="ECO:0000256" key="9">
    <source>
        <dbReference type="ARBA" id="ARBA00012523"/>
    </source>
</evidence>
<dbReference type="PANTHER" id="PTHR34848">
    <property type="match status" value="1"/>
</dbReference>
<gene>
    <name evidence="19" type="ORF">Prubr_05070</name>
</gene>
<keyword evidence="14" id="KW-0067">ATP-binding</keyword>
<dbReference type="EMBL" id="AP023359">
    <property type="protein sequence ID" value="BCJ63486.1"/>
    <property type="molecule type" value="Genomic_DNA"/>
</dbReference>
<protein>
    <recommendedName>
        <fullName evidence="16">Adenosylcobinamide kinase</fullName>
        <ecNumber evidence="8">2.7.1.156</ecNumber>
        <ecNumber evidence="9">2.7.7.62</ecNumber>
    </recommendedName>
    <alternativeName>
        <fullName evidence="17">Adenosylcobinamide-phosphate guanylyltransferase</fullName>
    </alternativeName>
</protein>
<evidence type="ECO:0000256" key="16">
    <source>
        <dbReference type="ARBA" id="ARBA00029570"/>
    </source>
</evidence>